<comment type="caution">
    <text evidence="1">The sequence shown here is derived from an EMBL/GenBank/DDBJ whole genome shotgun (WGS) entry which is preliminary data.</text>
</comment>
<evidence type="ECO:0000313" key="1">
    <source>
        <dbReference type="EMBL" id="KAJ9092582.1"/>
    </source>
</evidence>
<gene>
    <name evidence="1" type="ORF">QFC19_008690</name>
</gene>
<organism evidence="1 2">
    <name type="scientific">Naganishia cerealis</name>
    <dbReference type="NCBI Taxonomy" id="610337"/>
    <lineage>
        <taxon>Eukaryota</taxon>
        <taxon>Fungi</taxon>
        <taxon>Dikarya</taxon>
        <taxon>Basidiomycota</taxon>
        <taxon>Agaricomycotina</taxon>
        <taxon>Tremellomycetes</taxon>
        <taxon>Filobasidiales</taxon>
        <taxon>Filobasidiaceae</taxon>
        <taxon>Naganishia</taxon>
    </lineage>
</organism>
<name>A0ACC2V1T7_9TREE</name>
<keyword evidence="2" id="KW-1185">Reference proteome</keyword>
<accession>A0ACC2V1T7</accession>
<reference evidence="1" key="1">
    <citation type="submission" date="2023-04" db="EMBL/GenBank/DDBJ databases">
        <title>Draft Genome sequencing of Naganishia species isolated from polar environments using Oxford Nanopore Technology.</title>
        <authorList>
            <person name="Leo P."/>
            <person name="Venkateswaran K."/>
        </authorList>
    </citation>
    <scope>NUCLEOTIDE SEQUENCE</scope>
    <source>
        <strain evidence="1">MNA-CCFEE 5261</strain>
    </source>
</reference>
<proteinExistence type="predicted"/>
<evidence type="ECO:0000313" key="2">
    <source>
        <dbReference type="Proteomes" id="UP001241377"/>
    </source>
</evidence>
<dbReference type="EMBL" id="JASBWR010000134">
    <property type="protein sequence ID" value="KAJ9092582.1"/>
    <property type="molecule type" value="Genomic_DNA"/>
</dbReference>
<dbReference type="Proteomes" id="UP001241377">
    <property type="component" value="Unassembled WGS sequence"/>
</dbReference>
<sequence length="499" mass="54534">MRSALLPFLVLLAAAAATAQPQRPLSAPKQTPALSLLPQALLDELDQLRAEWGIKGASVAVVKQDQETGKWKENVFGLGVADRWDNPVTDETLFSIASNSKLFTALASGLIVANESARGHDARLMPTTKIKDIVPGWALMDPIASDGTDLIDLLSDNLLRPLGMSDTTYDLRTATDSGKRADGFLRRKQNITACIEEGKVVGGKYSAACLGETVSNGWFQPPEYIEWNAGPGGVITPKTYGLAQSMYTYRGHNVIDHGGSDPGQMSQVMRIPEMGLGVAVMVNDDAWGTMYTDLVRWRVVDYLLGLDPVDWRSKLQQTDSRSKEAALPPARPENATMPPAALLRGIQGTYVDKAYGTIVVCAVPGTFPDVTRTSSKERHDKAPEECKDTLANNPFPVHHPSSSAAPIPTFIARYEKFWLNYLEFTHHNGTTFLARPSTFYPETNLNIIAADLSTPFEVVFERDGMALFGNVWGAGAGVPLRQPREGAMKEAAEVWFEKR</sequence>
<protein>
    <submittedName>
        <fullName evidence="1">Uncharacterized protein</fullName>
    </submittedName>
</protein>